<gene>
    <name evidence="2" type="ORF">BN948_03664</name>
</gene>
<evidence type="ECO:0000256" key="1">
    <source>
        <dbReference type="SAM" id="Phobius"/>
    </source>
</evidence>
<dbReference type="AlphaFoldDB" id="A0A1L1PQM8"/>
<reference evidence="3" key="2">
    <citation type="submission" date="2014-11" db="EMBL/GenBank/DDBJ databases">
        <title>Draft genome sequence of Hydrogenophaga intermedia S1.</title>
        <authorList>
            <person name="Gan H.M."/>
            <person name="Chew T.H."/>
            <person name="Stolz A."/>
        </authorList>
    </citation>
    <scope>NUCLEOTIDE SEQUENCE [LARGE SCALE GENOMIC DNA]</scope>
    <source>
        <strain evidence="3">S1</strain>
    </source>
</reference>
<dbReference type="InterPro" id="IPR021762">
    <property type="entry name" value="DUF3325"/>
</dbReference>
<reference evidence="3" key="1">
    <citation type="submission" date="2014-02" db="EMBL/GenBank/DDBJ databases">
        <authorList>
            <person name="Gan H."/>
        </authorList>
    </citation>
    <scope>NUCLEOTIDE SEQUENCE [LARGE SCALE GENOMIC DNA]</scope>
    <source>
        <strain evidence="3">S1</strain>
    </source>
</reference>
<dbReference type="Proteomes" id="UP000028878">
    <property type="component" value="Unassembled WGS sequence"/>
</dbReference>
<evidence type="ECO:0000313" key="3">
    <source>
        <dbReference type="Proteomes" id="UP000028878"/>
    </source>
</evidence>
<evidence type="ECO:0000313" key="2">
    <source>
        <dbReference type="EMBL" id="CDN89227.1"/>
    </source>
</evidence>
<feature type="transmembrane region" description="Helical" evidence="1">
    <location>
        <begin position="59"/>
        <end position="83"/>
    </location>
</feature>
<keyword evidence="3" id="KW-1185">Reference proteome</keyword>
<evidence type="ECO:0008006" key="4">
    <source>
        <dbReference type="Google" id="ProtNLM"/>
    </source>
</evidence>
<dbReference type="RefSeq" id="WP_009515639.1">
    <property type="nucleotide sequence ID" value="NZ_CCAE010000038.1"/>
</dbReference>
<name>A0A1L1PQM8_HYDIT</name>
<organism evidence="2 3">
    <name type="scientific">Hydrogenophaga intermedia</name>
    <dbReference type="NCBI Taxonomy" id="65786"/>
    <lineage>
        <taxon>Bacteria</taxon>
        <taxon>Pseudomonadati</taxon>
        <taxon>Pseudomonadota</taxon>
        <taxon>Betaproteobacteria</taxon>
        <taxon>Burkholderiales</taxon>
        <taxon>Comamonadaceae</taxon>
        <taxon>Hydrogenophaga</taxon>
    </lineage>
</organism>
<keyword evidence="1" id="KW-0812">Transmembrane</keyword>
<proteinExistence type="predicted"/>
<dbReference type="EMBL" id="CCAE010000038">
    <property type="protein sequence ID" value="CDN89227.1"/>
    <property type="molecule type" value="Genomic_DNA"/>
</dbReference>
<keyword evidence="1" id="KW-1133">Transmembrane helix</keyword>
<sequence>MHLLLSGLCTMGFASLALGMARHRNELLGRSMPRPAGLIWRALGTLTLTLAWCLAWFEWGAALGAVMFWAHAMLAAGTVYLLLVVRRRTHHEREQPIQ</sequence>
<protein>
    <recommendedName>
        <fullName evidence="4">DUF3325 domain-containing protein</fullName>
    </recommendedName>
</protein>
<dbReference type="Pfam" id="PF11804">
    <property type="entry name" value="DUF3325"/>
    <property type="match status" value="1"/>
</dbReference>
<keyword evidence="1" id="KW-0472">Membrane</keyword>
<accession>A0A1L1PQM8</accession>